<dbReference type="Proteomes" id="UP000271624">
    <property type="component" value="Unassembled WGS sequence"/>
</dbReference>
<dbReference type="AlphaFoldDB" id="A0A3S1CGV6"/>
<feature type="transmembrane region" description="Helical" evidence="1">
    <location>
        <begin position="47"/>
        <end position="65"/>
    </location>
</feature>
<feature type="transmembrane region" description="Helical" evidence="1">
    <location>
        <begin position="10"/>
        <end position="27"/>
    </location>
</feature>
<evidence type="ECO:0000313" key="3">
    <source>
        <dbReference type="Proteomes" id="UP000271624"/>
    </source>
</evidence>
<keyword evidence="1" id="KW-1133">Transmembrane helix</keyword>
<dbReference type="RefSeq" id="WP_127084146.1">
    <property type="nucleotide sequence ID" value="NZ_RSCL01000016.1"/>
</dbReference>
<evidence type="ECO:0000256" key="1">
    <source>
        <dbReference type="SAM" id="Phobius"/>
    </source>
</evidence>
<comment type="caution">
    <text evidence="2">The sequence shown here is derived from an EMBL/GenBank/DDBJ whole genome shotgun (WGS) entry which is preliminary data.</text>
</comment>
<keyword evidence="1" id="KW-0812">Transmembrane</keyword>
<protein>
    <submittedName>
        <fullName evidence="2">Uncharacterized protein</fullName>
    </submittedName>
</protein>
<feature type="transmembrane region" description="Helical" evidence="1">
    <location>
        <begin position="105"/>
        <end position="125"/>
    </location>
</feature>
<accession>A0A3S1CGV6</accession>
<sequence>MDKIQQHQKWLLILLVMNIVITAFHYTDNFLDFEHYPSPAWITQQGVWIAWIILTAIGIIGYVLYIKRFFWLAYISIAIYSITGAFSPGHYFFPAKVAFSFKMHTLIWLDAIAGAAILIFTLYLITDDLQESSKR</sequence>
<proteinExistence type="predicted"/>
<organism evidence="2 3">
    <name type="scientific">Dulcicalothrix desertica PCC 7102</name>
    <dbReference type="NCBI Taxonomy" id="232991"/>
    <lineage>
        <taxon>Bacteria</taxon>
        <taxon>Bacillati</taxon>
        <taxon>Cyanobacteriota</taxon>
        <taxon>Cyanophyceae</taxon>
        <taxon>Nostocales</taxon>
        <taxon>Calotrichaceae</taxon>
        <taxon>Dulcicalothrix</taxon>
    </lineage>
</organism>
<reference evidence="2" key="2">
    <citation type="journal article" date="2019" name="Genome Biol. Evol.">
        <title>Day and night: Metabolic profiles and evolutionary relationships of six axenic non-marine cyanobacteria.</title>
        <authorList>
            <person name="Will S.E."/>
            <person name="Henke P."/>
            <person name="Boedeker C."/>
            <person name="Huang S."/>
            <person name="Brinkmann H."/>
            <person name="Rohde M."/>
            <person name="Jarek M."/>
            <person name="Friedl T."/>
            <person name="Seufert S."/>
            <person name="Schumacher M."/>
            <person name="Overmann J."/>
            <person name="Neumann-Schaal M."/>
            <person name="Petersen J."/>
        </authorList>
    </citation>
    <scope>NUCLEOTIDE SEQUENCE [LARGE SCALE GENOMIC DNA]</scope>
    <source>
        <strain evidence="2">PCC 7102</strain>
    </source>
</reference>
<evidence type="ECO:0000313" key="2">
    <source>
        <dbReference type="EMBL" id="RUT02432.1"/>
    </source>
</evidence>
<keyword evidence="3" id="KW-1185">Reference proteome</keyword>
<dbReference type="EMBL" id="RSCL01000016">
    <property type="protein sequence ID" value="RUT02432.1"/>
    <property type="molecule type" value="Genomic_DNA"/>
</dbReference>
<keyword evidence="1" id="KW-0472">Membrane</keyword>
<feature type="transmembrane region" description="Helical" evidence="1">
    <location>
        <begin position="72"/>
        <end position="93"/>
    </location>
</feature>
<gene>
    <name evidence="2" type="ORF">DSM106972_059100</name>
</gene>
<name>A0A3S1CGV6_9CYAN</name>
<reference evidence="2" key="1">
    <citation type="submission" date="2018-12" db="EMBL/GenBank/DDBJ databases">
        <authorList>
            <person name="Will S."/>
            <person name="Neumann-Schaal M."/>
            <person name="Henke P."/>
        </authorList>
    </citation>
    <scope>NUCLEOTIDE SEQUENCE</scope>
    <source>
        <strain evidence="2">PCC 7102</strain>
    </source>
</reference>
<dbReference type="OrthoDB" id="7059580at2"/>